<evidence type="ECO:0000256" key="1">
    <source>
        <dbReference type="SAM" id="Phobius"/>
    </source>
</evidence>
<name>A0A229VZ45_9BIFI</name>
<evidence type="ECO:0000313" key="2">
    <source>
        <dbReference type="EMBL" id="OXN00826.1"/>
    </source>
</evidence>
<reference evidence="2 3" key="1">
    <citation type="submission" date="2017-05" db="EMBL/GenBank/DDBJ databases">
        <title>Bifidobacterium vansinderenii sp. nov.</title>
        <authorList>
            <person name="Lugli G.A."/>
            <person name="Duranti S."/>
            <person name="Mangifesta M."/>
        </authorList>
    </citation>
    <scope>NUCLEOTIDE SEQUENCE [LARGE SCALE GENOMIC DNA]</scope>
    <source>
        <strain evidence="2 3">Tam10B</strain>
    </source>
</reference>
<dbReference type="Proteomes" id="UP000215433">
    <property type="component" value="Unassembled WGS sequence"/>
</dbReference>
<organism evidence="2 3">
    <name type="scientific">Bifidobacterium vansinderenii</name>
    <dbReference type="NCBI Taxonomy" id="1984871"/>
    <lineage>
        <taxon>Bacteria</taxon>
        <taxon>Bacillati</taxon>
        <taxon>Actinomycetota</taxon>
        <taxon>Actinomycetes</taxon>
        <taxon>Bifidobacteriales</taxon>
        <taxon>Bifidobacteriaceae</taxon>
        <taxon>Bifidobacterium</taxon>
    </lineage>
</organism>
<keyword evidence="1" id="KW-1133">Transmembrane helix</keyword>
<comment type="caution">
    <text evidence="2">The sequence shown here is derived from an EMBL/GenBank/DDBJ whole genome shotgun (WGS) entry which is preliminary data.</text>
</comment>
<dbReference type="EMBL" id="NEWD01000007">
    <property type="protein sequence ID" value="OXN00826.1"/>
    <property type="molecule type" value="Genomic_DNA"/>
</dbReference>
<sequence>MAVLGAFAALVLGLIAYAATMLSAVNVSNLEACGESSFTTATQGGSGALTVTRWGEARVRVTRIGDMIGGGKLFSLPSPRIDVDCAVHSGDGSVVTFASNAGWWIPAASMVASGVVVIAAVVLFVTLCRMTWVRRSTVRDVHGSGPQGTQISSGSAAHALRETMTFIGRMCHCLFFAAVTLIMLMGVNAYAMLPSQTGDMCLTAWRGETVLDKDSSPVVSHTAEKAAVLEALGNAVTGDGNDASMSGDTTSDQVQAFGARYIHPRVNAVGEVQCEYGPGPGASTAAVTWPMYDQSGLQESGSGRILALIGAGMMLAIMAADLTITAVMARSRV</sequence>
<gene>
    <name evidence="2" type="ORF">Tam10B_0782</name>
</gene>
<feature type="transmembrane region" description="Helical" evidence="1">
    <location>
        <begin position="103"/>
        <end position="127"/>
    </location>
</feature>
<feature type="transmembrane region" description="Helical" evidence="1">
    <location>
        <begin position="173"/>
        <end position="193"/>
    </location>
</feature>
<feature type="transmembrane region" description="Helical" evidence="1">
    <location>
        <begin position="305"/>
        <end position="329"/>
    </location>
</feature>
<accession>A0A229VZ45</accession>
<protein>
    <submittedName>
        <fullName evidence="2">Uncharacterized protein</fullName>
    </submittedName>
</protein>
<keyword evidence="1" id="KW-0472">Membrane</keyword>
<proteinExistence type="predicted"/>
<dbReference type="AlphaFoldDB" id="A0A229VZ45"/>
<keyword evidence="1" id="KW-0812">Transmembrane</keyword>
<keyword evidence="3" id="KW-1185">Reference proteome</keyword>
<evidence type="ECO:0000313" key="3">
    <source>
        <dbReference type="Proteomes" id="UP000215433"/>
    </source>
</evidence>